<protein>
    <recommendedName>
        <fullName evidence="6">Mandelate racemase/muconate lactonizing enzyme family protein</fullName>
    </recommendedName>
</protein>
<evidence type="ECO:0000313" key="5">
    <source>
        <dbReference type="Proteomes" id="UP000273252"/>
    </source>
</evidence>
<dbReference type="PANTHER" id="PTHR48080:SF2">
    <property type="entry name" value="D-GALACTONATE DEHYDRATASE"/>
    <property type="match status" value="1"/>
</dbReference>
<dbReference type="SUPFAM" id="SSF54826">
    <property type="entry name" value="Enolase N-terminal domain-like"/>
    <property type="match status" value="1"/>
</dbReference>
<reference evidence="4 5" key="1">
    <citation type="submission" date="2018-08" db="EMBL/GenBank/DDBJ databases">
        <title>Vibrio isolated from the Eastern China Marginal Seas.</title>
        <authorList>
            <person name="Li Y."/>
        </authorList>
    </citation>
    <scope>NUCLEOTIDE SEQUENCE [LARGE SCALE GENOMIC DNA]</scope>
    <source>
        <strain evidence="4 5">BEI233</strain>
    </source>
</reference>
<dbReference type="PANTHER" id="PTHR48080">
    <property type="entry name" value="D-GALACTONATE DEHYDRATASE-RELATED"/>
    <property type="match status" value="1"/>
</dbReference>
<dbReference type="InterPro" id="IPR029017">
    <property type="entry name" value="Enolase-like_N"/>
</dbReference>
<comment type="caution">
    <text evidence="4">The sequence shown here is derived from an EMBL/GenBank/DDBJ whole genome shotgun (WGS) entry which is preliminary data.</text>
</comment>
<dbReference type="EMBL" id="QVMU01000001">
    <property type="protein sequence ID" value="RJX75686.1"/>
    <property type="molecule type" value="Genomic_DNA"/>
</dbReference>
<evidence type="ECO:0000313" key="4">
    <source>
        <dbReference type="EMBL" id="RJX75686.1"/>
    </source>
</evidence>
<organism evidence="4 5">
    <name type="scientific">Vibrio sinensis</name>
    <dbReference type="NCBI Taxonomy" id="2302434"/>
    <lineage>
        <taxon>Bacteria</taxon>
        <taxon>Pseudomonadati</taxon>
        <taxon>Pseudomonadota</taxon>
        <taxon>Gammaproteobacteria</taxon>
        <taxon>Vibrionales</taxon>
        <taxon>Vibrionaceae</taxon>
        <taxon>Vibrio</taxon>
    </lineage>
</organism>
<evidence type="ECO:0000259" key="2">
    <source>
        <dbReference type="Pfam" id="PF02746"/>
    </source>
</evidence>
<dbReference type="SUPFAM" id="SSF51604">
    <property type="entry name" value="Enolase C-terminal domain-like"/>
    <property type="match status" value="1"/>
</dbReference>
<dbReference type="Pfam" id="PF02746">
    <property type="entry name" value="MR_MLE_N"/>
    <property type="match status" value="1"/>
</dbReference>
<keyword evidence="5" id="KW-1185">Reference proteome</keyword>
<dbReference type="OrthoDB" id="9802699at2"/>
<name>A0A3A6QYU7_9VIBR</name>
<dbReference type="InterPro" id="IPR034593">
    <property type="entry name" value="DgoD-like"/>
</dbReference>
<feature type="domain" description="Mandelate racemase/muconate lactonizing enzyme N-terminal" evidence="2">
    <location>
        <begin position="37"/>
        <end position="130"/>
    </location>
</feature>
<feature type="domain" description="Enolase C-terminal" evidence="3">
    <location>
        <begin position="152"/>
        <end position="369"/>
    </location>
</feature>
<dbReference type="Pfam" id="PF13378">
    <property type="entry name" value="MR_MLE_C"/>
    <property type="match status" value="1"/>
</dbReference>
<dbReference type="GO" id="GO:0016829">
    <property type="term" value="F:lyase activity"/>
    <property type="evidence" value="ECO:0007669"/>
    <property type="project" value="UniProtKB-KW"/>
</dbReference>
<proteinExistence type="predicted"/>
<dbReference type="RefSeq" id="WP_120029442.1">
    <property type="nucleotide sequence ID" value="NZ_QVMU01000001.1"/>
</dbReference>
<evidence type="ECO:0008006" key="6">
    <source>
        <dbReference type="Google" id="ProtNLM"/>
    </source>
</evidence>
<dbReference type="InterPro" id="IPR036849">
    <property type="entry name" value="Enolase-like_C_sf"/>
</dbReference>
<dbReference type="Gene3D" id="3.20.20.120">
    <property type="entry name" value="Enolase-like C-terminal domain"/>
    <property type="match status" value="1"/>
</dbReference>
<evidence type="ECO:0000259" key="3">
    <source>
        <dbReference type="Pfam" id="PF13378"/>
    </source>
</evidence>
<dbReference type="Gene3D" id="3.30.390.10">
    <property type="entry name" value="Enolase-like, N-terminal domain"/>
    <property type="match status" value="1"/>
</dbReference>
<dbReference type="InterPro" id="IPR013341">
    <property type="entry name" value="Mandelate_racemase_N_dom"/>
</dbReference>
<gene>
    <name evidence="4" type="ORF">DZ860_03140</name>
</gene>
<accession>A0A3A6QYU7</accession>
<dbReference type="Proteomes" id="UP000273252">
    <property type="component" value="Unassembled WGS sequence"/>
</dbReference>
<dbReference type="InterPro" id="IPR029065">
    <property type="entry name" value="Enolase_C-like"/>
</dbReference>
<sequence>MVTVKNIRPVILTGQYGFDGCAENALHLPHGLRCCSMVEVTLSNGIKGIGEGYLGVFAPDVFRSIVELIAPTIAGSDISSGYQTILTKAKNMTAYWSLQGAAQHVISAVEIALVDAYAKLQDKSAIELFGGSKVNSIAMYGSGGDSFHPRYMEQELKQLAQRGIRTIKIRARHNQIDKTVWTINAAKQYGIRVAVDMTQNLAVNGQTPIQISEFCQQVKQQTGEELVFVEECLGLDKLAQLPLLAQQPGIHIAGGEIVTTKEELFERLDRHYYNIVQPDASVLGGIQNTIEVCRYAQNLGVDAVVHSWGGAVAMMANYIAAFASGCSLIEYPMPSFALRPALFNFDQFIENGHLRLPDSPGIGIELNSDIEQEFSFKPEAIYHCSPLESGLKALDKSHQDWKDES</sequence>
<dbReference type="AlphaFoldDB" id="A0A3A6QYU7"/>
<evidence type="ECO:0000256" key="1">
    <source>
        <dbReference type="ARBA" id="ARBA00023239"/>
    </source>
</evidence>
<keyword evidence="1" id="KW-0456">Lyase</keyword>